<protein>
    <submittedName>
        <fullName evidence="2">Glycosyltransferase family 1 protein</fullName>
    </submittedName>
</protein>
<keyword evidence="2" id="KW-0808">Transferase</keyword>
<dbReference type="CDD" id="cd03808">
    <property type="entry name" value="GT4_CapM-like"/>
    <property type="match status" value="1"/>
</dbReference>
<evidence type="ECO:0000313" key="3">
    <source>
        <dbReference type="Proteomes" id="UP000305751"/>
    </source>
</evidence>
<dbReference type="Proteomes" id="UP000305751">
    <property type="component" value="Unassembled WGS sequence"/>
</dbReference>
<name>A0A4S2B183_9BACE</name>
<dbReference type="PANTHER" id="PTHR45947">
    <property type="entry name" value="SULFOQUINOVOSYL TRANSFERASE SQD2"/>
    <property type="match status" value="1"/>
</dbReference>
<evidence type="ECO:0000259" key="1">
    <source>
        <dbReference type="Pfam" id="PF13477"/>
    </source>
</evidence>
<sequence length="362" mass="41419">MKKKFLIVTNHSYMLWQFRRELIVELLKQGEVVISTPFVGHEDDFIAMGCRCIPTEIDRRGINPLKDFKLYWFYRKLLKRERPDMVITYSIKPNIYAGYACRSLNIPYVVNVQGLGTAFQKSVISQVVTFMYKIALGGARTCLFENDANADEFVNRKIIKKKNKTVLHGAGVNLDYYPVQPYPKEENGIHFLFLGRIMSEKGVDELFAAARALKDQYGDKVVFDLVGFFEDEYKETVEKLTEENIVCFHGFQTDPRPYYAAAHCVVVPSYHEGMCNVLLEGAATGRTLIASDIPGCRESIDEGVNGFLCRKKDVESLRSCMERFMSLTTAQRKNMGVSGRHKMEREFDRDQVVQSTLTIIGE</sequence>
<dbReference type="RefSeq" id="WP_136013857.1">
    <property type="nucleotide sequence ID" value="NZ_CANSQH010000016.1"/>
</dbReference>
<dbReference type="SUPFAM" id="SSF53756">
    <property type="entry name" value="UDP-Glycosyltransferase/glycogen phosphorylase"/>
    <property type="match status" value="1"/>
</dbReference>
<dbReference type="GO" id="GO:0016757">
    <property type="term" value="F:glycosyltransferase activity"/>
    <property type="evidence" value="ECO:0007669"/>
    <property type="project" value="UniProtKB-ARBA"/>
</dbReference>
<dbReference type="InterPro" id="IPR028098">
    <property type="entry name" value="Glyco_trans_4-like_N"/>
</dbReference>
<dbReference type="InterPro" id="IPR050194">
    <property type="entry name" value="Glycosyltransferase_grp1"/>
</dbReference>
<dbReference type="AlphaFoldDB" id="A0A4S2B183"/>
<gene>
    <name evidence="2" type="ORF">E5356_05720</name>
</gene>
<dbReference type="Pfam" id="PF13477">
    <property type="entry name" value="Glyco_trans_4_2"/>
    <property type="match status" value="1"/>
</dbReference>
<reference evidence="2 3" key="1">
    <citation type="submission" date="2019-04" db="EMBL/GenBank/DDBJ databases">
        <title>Microbes associate with the intestines of laboratory mice.</title>
        <authorList>
            <person name="Navarre W."/>
            <person name="Wong E."/>
            <person name="Huang K."/>
            <person name="Tropini C."/>
            <person name="Ng K."/>
            <person name="Yu B."/>
        </authorList>
    </citation>
    <scope>NUCLEOTIDE SEQUENCE [LARGE SCALE GENOMIC DNA]</scope>
    <source>
        <strain evidence="2 3">NM70_E10</strain>
    </source>
</reference>
<feature type="domain" description="Glycosyltransferase subfamily 4-like N-terminal" evidence="1">
    <location>
        <begin position="20"/>
        <end position="145"/>
    </location>
</feature>
<dbReference type="PANTHER" id="PTHR45947:SF3">
    <property type="entry name" value="SULFOQUINOVOSYL TRANSFERASE SQD2"/>
    <property type="match status" value="1"/>
</dbReference>
<proteinExistence type="predicted"/>
<dbReference type="Gene3D" id="3.40.50.2000">
    <property type="entry name" value="Glycogen Phosphorylase B"/>
    <property type="match status" value="2"/>
</dbReference>
<evidence type="ECO:0000313" key="2">
    <source>
        <dbReference type="EMBL" id="TGY06794.1"/>
    </source>
</evidence>
<dbReference type="Pfam" id="PF13692">
    <property type="entry name" value="Glyco_trans_1_4"/>
    <property type="match status" value="1"/>
</dbReference>
<dbReference type="EMBL" id="SRZA01000010">
    <property type="protein sequence ID" value="TGY06794.1"/>
    <property type="molecule type" value="Genomic_DNA"/>
</dbReference>
<keyword evidence="3" id="KW-1185">Reference proteome</keyword>
<accession>A0A4S2B183</accession>
<comment type="caution">
    <text evidence="2">The sequence shown here is derived from an EMBL/GenBank/DDBJ whole genome shotgun (WGS) entry which is preliminary data.</text>
</comment>
<organism evidence="2 3">
    <name type="scientific">Bacteroides acidifaciens</name>
    <dbReference type="NCBI Taxonomy" id="85831"/>
    <lineage>
        <taxon>Bacteria</taxon>
        <taxon>Pseudomonadati</taxon>
        <taxon>Bacteroidota</taxon>
        <taxon>Bacteroidia</taxon>
        <taxon>Bacteroidales</taxon>
        <taxon>Bacteroidaceae</taxon>
        <taxon>Bacteroides</taxon>
    </lineage>
</organism>